<evidence type="ECO:0000313" key="1">
    <source>
        <dbReference type="EMBL" id="KAH3873425.1"/>
    </source>
</evidence>
<name>A0A9D4M9U4_DREPO</name>
<reference evidence="1" key="1">
    <citation type="journal article" date="2019" name="bioRxiv">
        <title>The Genome of the Zebra Mussel, Dreissena polymorpha: A Resource for Invasive Species Research.</title>
        <authorList>
            <person name="McCartney M.A."/>
            <person name="Auch B."/>
            <person name="Kono T."/>
            <person name="Mallez S."/>
            <person name="Zhang Y."/>
            <person name="Obille A."/>
            <person name="Becker A."/>
            <person name="Abrahante J.E."/>
            <person name="Garbe J."/>
            <person name="Badalamenti J.P."/>
            <person name="Herman A."/>
            <person name="Mangelson H."/>
            <person name="Liachko I."/>
            <person name="Sullivan S."/>
            <person name="Sone E.D."/>
            <person name="Koren S."/>
            <person name="Silverstein K.A.T."/>
            <person name="Beckman K.B."/>
            <person name="Gohl D.M."/>
        </authorList>
    </citation>
    <scope>NUCLEOTIDE SEQUENCE</scope>
    <source>
        <strain evidence="1">Duluth1</strain>
        <tissue evidence="1">Whole animal</tissue>
    </source>
</reference>
<evidence type="ECO:0000313" key="2">
    <source>
        <dbReference type="Proteomes" id="UP000828390"/>
    </source>
</evidence>
<dbReference type="Proteomes" id="UP000828390">
    <property type="component" value="Unassembled WGS sequence"/>
</dbReference>
<sequence length="70" mass="7956">MVSVWRSGQGSSRVWCQSSNQEARVWCQSNNQEARVHPGYGVSLTIRGPSYQTSYDILTLRCNFRSAINM</sequence>
<accession>A0A9D4M9U4</accession>
<gene>
    <name evidence="1" type="ORF">DPMN_036660</name>
</gene>
<protein>
    <submittedName>
        <fullName evidence="1">Uncharacterized protein</fullName>
    </submittedName>
</protein>
<dbReference type="AlphaFoldDB" id="A0A9D4M9U4"/>
<reference evidence="1" key="2">
    <citation type="submission" date="2020-11" db="EMBL/GenBank/DDBJ databases">
        <authorList>
            <person name="McCartney M.A."/>
            <person name="Auch B."/>
            <person name="Kono T."/>
            <person name="Mallez S."/>
            <person name="Becker A."/>
            <person name="Gohl D.M."/>
            <person name="Silverstein K.A.T."/>
            <person name="Koren S."/>
            <person name="Bechman K.B."/>
            <person name="Herman A."/>
            <person name="Abrahante J.E."/>
            <person name="Garbe J."/>
        </authorList>
    </citation>
    <scope>NUCLEOTIDE SEQUENCE</scope>
    <source>
        <strain evidence="1">Duluth1</strain>
        <tissue evidence="1">Whole animal</tissue>
    </source>
</reference>
<organism evidence="1 2">
    <name type="scientific">Dreissena polymorpha</name>
    <name type="common">Zebra mussel</name>
    <name type="synonym">Mytilus polymorpha</name>
    <dbReference type="NCBI Taxonomy" id="45954"/>
    <lineage>
        <taxon>Eukaryota</taxon>
        <taxon>Metazoa</taxon>
        <taxon>Spiralia</taxon>
        <taxon>Lophotrochozoa</taxon>
        <taxon>Mollusca</taxon>
        <taxon>Bivalvia</taxon>
        <taxon>Autobranchia</taxon>
        <taxon>Heteroconchia</taxon>
        <taxon>Euheterodonta</taxon>
        <taxon>Imparidentia</taxon>
        <taxon>Neoheterodontei</taxon>
        <taxon>Myida</taxon>
        <taxon>Dreissenoidea</taxon>
        <taxon>Dreissenidae</taxon>
        <taxon>Dreissena</taxon>
    </lineage>
</organism>
<comment type="caution">
    <text evidence="1">The sequence shown here is derived from an EMBL/GenBank/DDBJ whole genome shotgun (WGS) entry which is preliminary data.</text>
</comment>
<proteinExistence type="predicted"/>
<dbReference type="EMBL" id="JAIWYP010000002">
    <property type="protein sequence ID" value="KAH3873425.1"/>
    <property type="molecule type" value="Genomic_DNA"/>
</dbReference>
<keyword evidence="2" id="KW-1185">Reference proteome</keyword>